<dbReference type="KEGG" id="hsc:HVS_13235"/>
<protein>
    <submittedName>
        <fullName evidence="2">Uncharacterized protein</fullName>
    </submittedName>
</protein>
<keyword evidence="1" id="KW-0812">Transmembrane</keyword>
<feature type="transmembrane region" description="Helical" evidence="1">
    <location>
        <begin position="20"/>
        <end position="40"/>
    </location>
</feature>
<reference evidence="3 5" key="2">
    <citation type="journal article" date="2018" name="Syst. Appl. Microbiol.">
        <title>Characterization and high-quality draft genome sequence of Herbivorax saccincola A7, an anaerobic, alkaliphilic, thermophilic, cellulolytic, and xylanolytic bacterium.</title>
        <authorList>
            <person name="Aikawa S."/>
            <person name="Baramee S."/>
            <person name="Sermsathanaswadi J."/>
            <person name="Thianheng P."/>
            <person name="Tachaapaikoon C."/>
            <person name="Shikata A."/>
            <person name="Waeonukul R."/>
            <person name="Pason P."/>
            <person name="Ratanakhanokchai K."/>
            <person name="Kosugi A."/>
        </authorList>
    </citation>
    <scope>NUCLEOTIDE SEQUENCE [LARGE SCALE GENOMIC DNA]</scope>
    <source>
        <strain evidence="3 5">A7</strain>
    </source>
</reference>
<accession>A0A2K9EED6</accession>
<dbReference type="EMBL" id="CP025197">
    <property type="protein sequence ID" value="AUG58514.1"/>
    <property type="molecule type" value="Genomic_DNA"/>
</dbReference>
<evidence type="ECO:0000313" key="4">
    <source>
        <dbReference type="Proteomes" id="UP000233534"/>
    </source>
</evidence>
<sequence length="390" mass="43853">MDIPRRDISSKKKHGKFNILLFIVLVFIIISTSVAAYLNLNEIDIREVSVKELFKNELIKDKKVSLEIAYDGSTNAKFAICGGYIVKCTQDKIDFIDKKGEVKKTLRGSFKNPLIKTSGEYLLIADVKGKDIFVFKGINELWKKELDGSIINADINEKGHVAVVHEENRSRNAASVFNEEGIRYFIDNSGDDFILSANVSPSGEDVMLNYAITSGVNAATHLKKYNIKSKKDTVKDFEEGFFPLAKYIEDDLIMAVGDSYITFLGNDLKEKWNIPVNGSIYDFDLIKGKYIIVAIGKESKGFFNNKSDIFIYDMDGGEFANFIIEDSLKALAADEDVIAINSGKKLYIVNTQGKVINEYNFKTDIEYIGFLNKREILVVAENKIVIINIS</sequence>
<dbReference type="RefSeq" id="WP_101303033.1">
    <property type="nucleotide sequence ID" value="NZ_CP025197.1"/>
</dbReference>
<gene>
    <name evidence="3" type="ORF">B9R14_05670</name>
    <name evidence="2" type="ORF">HVS_13235</name>
</gene>
<evidence type="ECO:0000313" key="3">
    <source>
        <dbReference type="EMBL" id="PQQ66287.1"/>
    </source>
</evidence>
<evidence type="ECO:0000256" key="1">
    <source>
        <dbReference type="SAM" id="Phobius"/>
    </source>
</evidence>
<dbReference type="OrthoDB" id="2081565at2"/>
<keyword evidence="1" id="KW-0472">Membrane</keyword>
<keyword evidence="4" id="KW-1185">Reference proteome</keyword>
<keyword evidence="1" id="KW-1133">Transmembrane helix</keyword>
<dbReference type="AlphaFoldDB" id="A0A2K9EED6"/>
<name>A0A2K9EED6_9FIRM</name>
<evidence type="ECO:0000313" key="5">
    <source>
        <dbReference type="Proteomes" id="UP000239720"/>
    </source>
</evidence>
<dbReference type="Proteomes" id="UP000233534">
    <property type="component" value="Chromosome"/>
</dbReference>
<dbReference type="SUPFAM" id="SSF69304">
    <property type="entry name" value="Tricorn protease N-terminal domain"/>
    <property type="match status" value="1"/>
</dbReference>
<reference evidence="2 4" key="1">
    <citation type="submission" date="2017-12" db="EMBL/GenBank/DDBJ databases">
        <title>Complete genome sequence of Herbivorax saccincola GGR1, a novel Cellulosome-producing hydrolytic bacterium in a thermophilic biogas plant, established by Illumina and Nanopore MinION sequencing.</title>
        <authorList>
            <person name="Pechtl A."/>
            <person name="Ruckert C."/>
            <person name="Koeck D.E."/>
            <person name="Maus I."/>
            <person name="Winkler A."/>
            <person name="Kalinowski J."/>
            <person name="Puhler A."/>
            <person name="Schwarz W.W."/>
            <person name="Zverlov V.V."/>
            <person name="Schluter A."/>
            <person name="Liebl W."/>
        </authorList>
    </citation>
    <scope>NUCLEOTIDE SEQUENCE [LARGE SCALE GENOMIC DNA]</scope>
    <source>
        <strain evidence="2">GGR1</strain>
        <strain evidence="4">SR1</strain>
    </source>
</reference>
<proteinExistence type="predicted"/>
<dbReference type="InterPro" id="IPR043765">
    <property type="entry name" value="DUF5711"/>
</dbReference>
<organism evidence="2 4">
    <name type="scientific">Acetivibrio saccincola</name>
    <dbReference type="NCBI Taxonomy" id="1677857"/>
    <lineage>
        <taxon>Bacteria</taxon>
        <taxon>Bacillati</taxon>
        <taxon>Bacillota</taxon>
        <taxon>Clostridia</taxon>
        <taxon>Eubacteriales</taxon>
        <taxon>Oscillospiraceae</taxon>
        <taxon>Acetivibrio</taxon>
    </lineage>
</organism>
<dbReference type="Pfam" id="PF18975">
    <property type="entry name" value="DUF5711"/>
    <property type="match status" value="1"/>
</dbReference>
<dbReference type="EMBL" id="NEMB01000003">
    <property type="protein sequence ID" value="PQQ66287.1"/>
    <property type="molecule type" value="Genomic_DNA"/>
</dbReference>
<evidence type="ECO:0000313" key="2">
    <source>
        <dbReference type="EMBL" id="AUG58514.1"/>
    </source>
</evidence>
<dbReference type="Proteomes" id="UP000239720">
    <property type="component" value="Unassembled WGS sequence"/>
</dbReference>